<proteinExistence type="predicted"/>
<dbReference type="PANTHER" id="PTHR31973:SF187">
    <property type="entry name" value="MUTATOR TRANSPOSASE MUDRA PROTEIN"/>
    <property type="match status" value="1"/>
</dbReference>
<sequence length="249" mass="28085">MAIVSLTSLRLLKKTHFLVSFIPDKSIDRFCSSPLAMDEVFEPVTFDIQVDDFVKAKAVSRCKDEFVNVLCEDNDDEPVEDSDEDEIVYSIHNPKVKWNVMKPIIGERALSLIDGKLSDHYARVWDYGHELMRSNPGSTVRISVNINPDQTTTFHRVYVCFKAIKDGWKIGFRRVIGLDGFFFEGSMQWKVYNGSGGRGKRGRGIGCGLKGNTKFGEGNTNLDEENVVTPTAESDNEEARDVESPKFDD</sequence>
<dbReference type="AlphaFoldDB" id="A0AA35YUU5"/>
<reference evidence="2" key="1">
    <citation type="submission" date="2023-04" db="EMBL/GenBank/DDBJ databases">
        <authorList>
            <person name="Vijverberg K."/>
            <person name="Xiong W."/>
            <person name="Schranz E."/>
        </authorList>
    </citation>
    <scope>NUCLEOTIDE SEQUENCE</scope>
</reference>
<organism evidence="2 3">
    <name type="scientific">Lactuca saligna</name>
    <name type="common">Willowleaf lettuce</name>
    <dbReference type="NCBI Taxonomy" id="75948"/>
    <lineage>
        <taxon>Eukaryota</taxon>
        <taxon>Viridiplantae</taxon>
        <taxon>Streptophyta</taxon>
        <taxon>Embryophyta</taxon>
        <taxon>Tracheophyta</taxon>
        <taxon>Spermatophyta</taxon>
        <taxon>Magnoliopsida</taxon>
        <taxon>eudicotyledons</taxon>
        <taxon>Gunneridae</taxon>
        <taxon>Pentapetalae</taxon>
        <taxon>asterids</taxon>
        <taxon>campanulids</taxon>
        <taxon>Asterales</taxon>
        <taxon>Asteraceae</taxon>
        <taxon>Cichorioideae</taxon>
        <taxon>Cichorieae</taxon>
        <taxon>Lactucinae</taxon>
        <taxon>Lactuca</taxon>
    </lineage>
</organism>
<accession>A0AA35YUU5</accession>
<evidence type="ECO:0000313" key="3">
    <source>
        <dbReference type="Proteomes" id="UP001177003"/>
    </source>
</evidence>
<name>A0AA35YUU5_LACSI</name>
<protein>
    <submittedName>
        <fullName evidence="2">Uncharacterized protein</fullName>
    </submittedName>
</protein>
<dbReference type="EMBL" id="OX465080">
    <property type="protein sequence ID" value="CAI9280337.1"/>
    <property type="molecule type" value="Genomic_DNA"/>
</dbReference>
<gene>
    <name evidence="2" type="ORF">LSALG_LOCUS20089</name>
</gene>
<dbReference type="PANTHER" id="PTHR31973">
    <property type="entry name" value="POLYPROTEIN, PUTATIVE-RELATED"/>
    <property type="match status" value="1"/>
</dbReference>
<feature type="compositionally biased region" description="Basic and acidic residues" evidence="1">
    <location>
        <begin position="237"/>
        <end position="249"/>
    </location>
</feature>
<keyword evidence="3" id="KW-1185">Reference proteome</keyword>
<evidence type="ECO:0000256" key="1">
    <source>
        <dbReference type="SAM" id="MobiDB-lite"/>
    </source>
</evidence>
<evidence type="ECO:0000313" key="2">
    <source>
        <dbReference type="EMBL" id="CAI9280337.1"/>
    </source>
</evidence>
<dbReference type="Proteomes" id="UP001177003">
    <property type="component" value="Chromosome 4"/>
</dbReference>
<feature type="region of interest" description="Disordered" evidence="1">
    <location>
        <begin position="216"/>
        <end position="249"/>
    </location>
</feature>